<evidence type="ECO:0000256" key="4">
    <source>
        <dbReference type="ARBA" id="ARBA00022960"/>
    </source>
</evidence>
<dbReference type="Gene3D" id="2.40.440.10">
    <property type="entry name" value="L,D-transpeptidase catalytic domain-like"/>
    <property type="match status" value="1"/>
</dbReference>
<dbReference type="CDD" id="cd16913">
    <property type="entry name" value="YkuD_like"/>
    <property type="match status" value="1"/>
</dbReference>
<comment type="pathway">
    <text evidence="1 7">Cell wall biogenesis; peptidoglycan biosynthesis.</text>
</comment>
<dbReference type="PANTHER" id="PTHR36699">
    <property type="entry name" value="LD-TRANSPEPTIDASE"/>
    <property type="match status" value="1"/>
</dbReference>
<keyword evidence="6 7" id="KW-0961">Cell wall biogenesis/degradation</keyword>
<dbReference type="PROSITE" id="PS52029">
    <property type="entry name" value="LD_TPASE"/>
    <property type="match status" value="1"/>
</dbReference>
<dbReference type="Proteomes" id="UP001441944">
    <property type="component" value="Unassembled WGS sequence"/>
</dbReference>
<evidence type="ECO:0000256" key="3">
    <source>
        <dbReference type="ARBA" id="ARBA00022679"/>
    </source>
</evidence>
<evidence type="ECO:0000256" key="5">
    <source>
        <dbReference type="ARBA" id="ARBA00022984"/>
    </source>
</evidence>
<protein>
    <submittedName>
        <fullName evidence="9">L,D-transpeptidase family protein</fullName>
    </submittedName>
</protein>
<evidence type="ECO:0000256" key="7">
    <source>
        <dbReference type="PROSITE-ProRule" id="PRU01373"/>
    </source>
</evidence>
<evidence type="ECO:0000313" key="10">
    <source>
        <dbReference type="Proteomes" id="UP001441944"/>
    </source>
</evidence>
<dbReference type="SUPFAM" id="SSF141523">
    <property type="entry name" value="L,D-transpeptidase catalytic domain-like"/>
    <property type="match status" value="1"/>
</dbReference>
<keyword evidence="4 7" id="KW-0133">Cell shape</keyword>
<evidence type="ECO:0000256" key="2">
    <source>
        <dbReference type="ARBA" id="ARBA00005992"/>
    </source>
</evidence>
<comment type="similarity">
    <text evidence="2">Belongs to the YkuD family.</text>
</comment>
<keyword evidence="10" id="KW-1185">Reference proteome</keyword>
<organism evidence="9 10">
    <name type="scientific">Pseudophaeobacter arcticus</name>
    <dbReference type="NCBI Taxonomy" id="385492"/>
    <lineage>
        <taxon>Bacteria</taxon>
        <taxon>Pseudomonadati</taxon>
        <taxon>Pseudomonadota</taxon>
        <taxon>Alphaproteobacteria</taxon>
        <taxon>Rhodobacterales</taxon>
        <taxon>Paracoccaceae</taxon>
        <taxon>Pseudophaeobacter</taxon>
    </lineage>
</organism>
<evidence type="ECO:0000259" key="8">
    <source>
        <dbReference type="PROSITE" id="PS52029"/>
    </source>
</evidence>
<dbReference type="PANTHER" id="PTHR36699:SF1">
    <property type="entry name" value="L,D-TRANSPEPTIDASE YAFK-RELATED"/>
    <property type="match status" value="1"/>
</dbReference>
<feature type="domain" description="L,D-TPase catalytic" evidence="8">
    <location>
        <begin position="38"/>
        <end position="172"/>
    </location>
</feature>
<gene>
    <name evidence="9" type="ORF">NBRC116598_39460</name>
</gene>
<keyword evidence="5 7" id="KW-0573">Peptidoglycan synthesis</keyword>
<feature type="active site" description="Proton donor/acceptor" evidence="7">
    <location>
        <position position="128"/>
    </location>
</feature>
<comment type="caution">
    <text evidence="9">The sequence shown here is derived from an EMBL/GenBank/DDBJ whole genome shotgun (WGS) entry which is preliminary data.</text>
</comment>
<keyword evidence="3" id="KW-0808">Transferase</keyword>
<dbReference type="Pfam" id="PF03734">
    <property type="entry name" value="YkuD"/>
    <property type="match status" value="1"/>
</dbReference>
<evidence type="ECO:0000256" key="1">
    <source>
        <dbReference type="ARBA" id="ARBA00004752"/>
    </source>
</evidence>
<dbReference type="EMBL" id="BAABWU010000023">
    <property type="protein sequence ID" value="GAA6198501.1"/>
    <property type="molecule type" value="Genomic_DNA"/>
</dbReference>
<reference evidence="9 10" key="1">
    <citation type="submission" date="2024-04" db="EMBL/GenBank/DDBJ databases">
        <title>Draft genome sequence of Pseudophaeobacter arcticus NBRC 116598.</title>
        <authorList>
            <person name="Miyakawa T."/>
            <person name="Kusuya Y."/>
            <person name="Miura T."/>
        </authorList>
    </citation>
    <scope>NUCLEOTIDE SEQUENCE [LARGE SCALE GENOMIC DNA]</scope>
    <source>
        <strain evidence="9 10">SU-CL00105</strain>
    </source>
</reference>
<evidence type="ECO:0000313" key="9">
    <source>
        <dbReference type="EMBL" id="GAA6198501.1"/>
    </source>
</evidence>
<proteinExistence type="inferred from homology"/>
<name>A0ABQ0ARJ8_9RHOB</name>
<dbReference type="InterPro" id="IPR005490">
    <property type="entry name" value="LD_TPept_cat_dom"/>
</dbReference>
<dbReference type="InterPro" id="IPR038063">
    <property type="entry name" value="Transpep_catalytic_dom"/>
</dbReference>
<feature type="active site" description="Nucleophile" evidence="7">
    <location>
        <position position="148"/>
    </location>
</feature>
<evidence type="ECO:0000256" key="6">
    <source>
        <dbReference type="ARBA" id="ARBA00023316"/>
    </source>
</evidence>
<accession>A0ABQ0ARJ8</accession>
<sequence length="173" mass="18762">MVIAAVALGLGWGLWQLYGPRLASPASPDLAIQVDRVDHILIEKSARRLTASRAGQKVLQYDIALGFDPIGDKSREGDGKTPEGLFTVDRRNPNSSYHLSLGITYPQPEDIRRAAEAGIDPGGDIFIHGQPNALGNLLQLPGDWTAGCIAISNAEMEQLWRLVDLGTKVEIRP</sequence>